<evidence type="ECO:0000313" key="4">
    <source>
        <dbReference type="Proteomes" id="UP000821837"/>
    </source>
</evidence>
<protein>
    <recommendedName>
        <fullName evidence="2">Bromo domain-containing protein</fullName>
    </recommendedName>
</protein>
<dbReference type="EMBL" id="JABSTV010001249">
    <property type="protein sequence ID" value="KAH7961218.1"/>
    <property type="molecule type" value="Genomic_DNA"/>
</dbReference>
<name>A0A9D4PYI9_RHISA</name>
<dbReference type="CDD" id="cd04369">
    <property type="entry name" value="Bromodomain"/>
    <property type="match status" value="1"/>
</dbReference>
<dbReference type="AlphaFoldDB" id="A0A9D4PYI9"/>
<dbReference type="InterPro" id="IPR036427">
    <property type="entry name" value="Bromodomain-like_sf"/>
</dbReference>
<dbReference type="VEuPathDB" id="VectorBase:RSAN_055296"/>
<dbReference type="Proteomes" id="UP000821837">
    <property type="component" value="Chromosome 3"/>
</dbReference>
<reference evidence="3" key="2">
    <citation type="submission" date="2021-09" db="EMBL/GenBank/DDBJ databases">
        <authorList>
            <person name="Jia N."/>
            <person name="Wang J."/>
            <person name="Shi W."/>
            <person name="Du L."/>
            <person name="Sun Y."/>
            <person name="Zhan W."/>
            <person name="Jiang J."/>
            <person name="Wang Q."/>
            <person name="Zhang B."/>
            <person name="Ji P."/>
            <person name="Sakyi L.B."/>
            <person name="Cui X."/>
            <person name="Yuan T."/>
            <person name="Jiang B."/>
            <person name="Yang W."/>
            <person name="Lam T.T.-Y."/>
            <person name="Chang Q."/>
            <person name="Ding S."/>
            <person name="Wang X."/>
            <person name="Zhu J."/>
            <person name="Ruan X."/>
            <person name="Zhao L."/>
            <person name="Wei J."/>
            <person name="Que T."/>
            <person name="Du C."/>
            <person name="Cheng J."/>
            <person name="Dai P."/>
            <person name="Han X."/>
            <person name="Huang E."/>
            <person name="Gao Y."/>
            <person name="Liu J."/>
            <person name="Shao H."/>
            <person name="Ye R."/>
            <person name="Li L."/>
            <person name="Wei W."/>
            <person name="Wang X."/>
            <person name="Wang C."/>
            <person name="Huo Q."/>
            <person name="Li W."/>
            <person name="Guo W."/>
            <person name="Chen H."/>
            <person name="Chen S."/>
            <person name="Zhou L."/>
            <person name="Zhou L."/>
            <person name="Ni X."/>
            <person name="Tian J."/>
            <person name="Zhou Y."/>
            <person name="Sheng Y."/>
            <person name="Liu T."/>
            <person name="Pan Y."/>
            <person name="Xia L."/>
            <person name="Li J."/>
            <person name="Zhao F."/>
            <person name="Cao W."/>
        </authorList>
    </citation>
    <scope>NUCLEOTIDE SEQUENCE</scope>
    <source>
        <strain evidence="3">Rsan-2018</strain>
        <tissue evidence="3">Larvae</tissue>
    </source>
</reference>
<reference evidence="3" key="1">
    <citation type="journal article" date="2020" name="Cell">
        <title>Large-Scale Comparative Analyses of Tick Genomes Elucidate Their Genetic Diversity and Vector Capacities.</title>
        <authorList>
            <consortium name="Tick Genome and Microbiome Consortium (TIGMIC)"/>
            <person name="Jia N."/>
            <person name="Wang J."/>
            <person name="Shi W."/>
            <person name="Du L."/>
            <person name="Sun Y."/>
            <person name="Zhan W."/>
            <person name="Jiang J.F."/>
            <person name="Wang Q."/>
            <person name="Zhang B."/>
            <person name="Ji P."/>
            <person name="Bell-Sakyi L."/>
            <person name="Cui X.M."/>
            <person name="Yuan T.T."/>
            <person name="Jiang B.G."/>
            <person name="Yang W.F."/>
            <person name="Lam T.T."/>
            <person name="Chang Q.C."/>
            <person name="Ding S.J."/>
            <person name="Wang X.J."/>
            <person name="Zhu J.G."/>
            <person name="Ruan X.D."/>
            <person name="Zhao L."/>
            <person name="Wei J.T."/>
            <person name="Ye R.Z."/>
            <person name="Que T.C."/>
            <person name="Du C.H."/>
            <person name="Zhou Y.H."/>
            <person name="Cheng J.X."/>
            <person name="Dai P.F."/>
            <person name="Guo W.B."/>
            <person name="Han X.H."/>
            <person name="Huang E.J."/>
            <person name="Li L.F."/>
            <person name="Wei W."/>
            <person name="Gao Y.C."/>
            <person name="Liu J.Z."/>
            <person name="Shao H.Z."/>
            <person name="Wang X."/>
            <person name="Wang C.C."/>
            <person name="Yang T.C."/>
            <person name="Huo Q.B."/>
            <person name="Li W."/>
            <person name="Chen H.Y."/>
            <person name="Chen S.E."/>
            <person name="Zhou L.G."/>
            <person name="Ni X.B."/>
            <person name="Tian J.H."/>
            <person name="Sheng Y."/>
            <person name="Liu T."/>
            <person name="Pan Y.S."/>
            <person name="Xia L.Y."/>
            <person name="Li J."/>
            <person name="Zhao F."/>
            <person name="Cao W.C."/>
        </authorList>
    </citation>
    <scope>NUCLEOTIDE SEQUENCE</scope>
    <source>
        <strain evidence="3">Rsan-2018</strain>
    </source>
</reference>
<gene>
    <name evidence="3" type="ORF">HPB52_005847</name>
</gene>
<feature type="domain" description="Bromo" evidence="2">
    <location>
        <begin position="33"/>
        <end position="69"/>
    </location>
</feature>
<dbReference type="InterPro" id="IPR001487">
    <property type="entry name" value="Bromodomain"/>
</dbReference>
<evidence type="ECO:0000259" key="2">
    <source>
        <dbReference type="Pfam" id="PF00439"/>
    </source>
</evidence>
<dbReference type="Gene3D" id="1.20.920.10">
    <property type="entry name" value="Bromodomain-like"/>
    <property type="match status" value="1"/>
</dbReference>
<dbReference type="Pfam" id="PF00439">
    <property type="entry name" value="Bromodomain"/>
    <property type="match status" value="1"/>
</dbReference>
<keyword evidence="4" id="KW-1185">Reference proteome</keyword>
<organism evidence="3 4">
    <name type="scientific">Rhipicephalus sanguineus</name>
    <name type="common">Brown dog tick</name>
    <name type="synonym">Ixodes sanguineus</name>
    <dbReference type="NCBI Taxonomy" id="34632"/>
    <lineage>
        <taxon>Eukaryota</taxon>
        <taxon>Metazoa</taxon>
        <taxon>Ecdysozoa</taxon>
        <taxon>Arthropoda</taxon>
        <taxon>Chelicerata</taxon>
        <taxon>Arachnida</taxon>
        <taxon>Acari</taxon>
        <taxon>Parasitiformes</taxon>
        <taxon>Ixodida</taxon>
        <taxon>Ixodoidea</taxon>
        <taxon>Ixodidae</taxon>
        <taxon>Rhipicephalinae</taxon>
        <taxon>Rhipicephalus</taxon>
        <taxon>Rhipicephalus</taxon>
    </lineage>
</organism>
<proteinExistence type="predicted"/>
<dbReference type="SUPFAM" id="SSF47370">
    <property type="entry name" value="Bromodomain"/>
    <property type="match status" value="1"/>
</dbReference>
<sequence length="101" mass="11902">MLPTMQQAHRPRAKLCRHCNCPWGGGCHLKAPHSGQYRDITEFHEDMMLVKRNCQTYNPPDHEASQDCEEVFAFYLQEYNRLVEKWQKSHLLSSPKRSKLS</sequence>
<keyword evidence="1" id="KW-0103">Bromodomain</keyword>
<evidence type="ECO:0000256" key="1">
    <source>
        <dbReference type="ARBA" id="ARBA00023117"/>
    </source>
</evidence>
<evidence type="ECO:0000313" key="3">
    <source>
        <dbReference type="EMBL" id="KAH7961218.1"/>
    </source>
</evidence>
<comment type="caution">
    <text evidence="3">The sequence shown here is derived from an EMBL/GenBank/DDBJ whole genome shotgun (WGS) entry which is preliminary data.</text>
</comment>
<accession>A0A9D4PYI9</accession>